<evidence type="ECO:0000313" key="1">
    <source>
        <dbReference type="EMBL" id="RDI59187.1"/>
    </source>
</evidence>
<protein>
    <submittedName>
        <fullName evidence="1">Uncharacterized protein</fullName>
    </submittedName>
</protein>
<comment type="caution">
    <text evidence="1">The sequence shown here is derived from an EMBL/GenBank/DDBJ whole genome shotgun (WGS) entry which is preliminary data.</text>
</comment>
<dbReference type="OrthoDB" id="10005416at2"/>
<keyword evidence="2" id="KW-1185">Reference proteome</keyword>
<organism evidence="1 2">
    <name type="scientific">Microvirga subterranea</name>
    <dbReference type="NCBI Taxonomy" id="186651"/>
    <lineage>
        <taxon>Bacteria</taxon>
        <taxon>Pseudomonadati</taxon>
        <taxon>Pseudomonadota</taxon>
        <taxon>Alphaproteobacteria</taxon>
        <taxon>Hyphomicrobiales</taxon>
        <taxon>Methylobacteriaceae</taxon>
        <taxon>Microvirga</taxon>
    </lineage>
</organism>
<evidence type="ECO:0000313" key="2">
    <source>
        <dbReference type="Proteomes" id="UP000254925"/>
    </source>
</evidence>
<accession>A0A370HL74</accession>
<sequence length="246" mass="28185">MTWNESDKMNSNRKPYRLVPLSECILYKLYQAHVNDDDKSRYSLSDICEMFIENVSRNLVLTALDFLVGDTYDRGKPVKKFGKTGNHTYSITTYGILQVERSLNRRDSVAAYLYNRPDAFLDEIAGFEGIFYTPEERQDVESWSPLQIDYESPDFKETLKVLEESYEVIRSDNGFAAQYPAQREGILNSLDEGISWLKSKRPSPQLVSYLLINPLQWIASAFGKSALGEAGKRAAEKLIHFLSGFF</sequence>
<proteinExistence type="predicted"/>
<name>A0A370HL74_9HYPH</name>
<dbReference type="AlphaFoldDB" id="A0A370HL74"/>
<reference evidence="1 2" key="1">
    <citation type="submission" date="2018-07" db="EMBL/GenBank/DDBJ databases">
        <title>Genomic Encyclopedia of Type Strains, Phase IV (KMG-IV): sequencing the most valuable type-strain genomes for metagenomic binning, comparative biology and taxonomic classification.</title>
        <authorList>
            <person name="Goeker M."/>
        </authorList>
    </citation>
    <scope>NUCLEOTIDE SEQUENCE [LARGE SCALE GENOMIC DNA]</scope>
    <source>
        <strain evidence="1 2">DSM 14364</strain>
    </source>
</reference>
<gene>
    <name evidence="1" type="ORF">DES45_10498</name>
</gene>
<dbReference type="EMBL" id="QQBB01000004">
    <property type="protein sequence ID" value="RDI59187.1"/>
    <property type="molecule type" value="Genomic_DNA"/>
</dbReference>
<dbReference type="RefSeq" id="WP_147282388.1">
    <property type="nucleotide sequence ID" value="NZ_QQBB01000004.1"/>
</dbReference>
<dbReference type="Proteomes" id="UP000254925">
    <property type="component" value="Unassembled WGS sequence"/>
</dbReference>